<protein>
    <recommendedName>
        <fullName evidence="6">Peptidyl-prolyl cis-trans isomerase</fullName>
        <ecNumber evidence="6">5.2.1.8</ecNumber>
    </recommendedName>
</protein>
<evidence type="ECO:0000259" key="8">
    <source>
        <dbReference type="PROSITE" id="PS50059"/>
    </source>
</evidence>
<accession>A0ABT3CRV2</accession>
<evidence type="ECO:0000256" key="2">
    <source>
        <dbReference type="ARBA" id="ARBA00006577"/>
    </source>
</evidence>
<evidence type="ECO:0000256" key="1">
    <source>
        <dbReference type="ARBA" id="ARBA00000971"/>
    </source>
</evidence>
<keyword evidence="7" id="KW-0732">Signal</keyword>
<evidence type="ECO:0000256" key="7">
    <source>
        <dbReference type="SAM" id="SignalP"/>
    </source>
</evidence>
<dbReference type="SUPFAM" id="SSF54534">
    <property type="entry name" value="FKBP-like"/>
    <property type="match status" value="2"/>
</dbReference>
<dbReference type="Proteomes" id="UP001300692">
    <property type="component" value="Unassembled WGS sequence"/>
</dbReference>
<dbReference type="EMBL" id="JAOYOD010000001">
    <property type="protein sequence ID" value="MCV9386440.1"/>
    <property type="molecule type" value="Genomic_DNA"/>
</dbReference>
<keyword evidence="3 5" id="KW-0697">Rotamase</keyword>
<evidence type="ECO:0000256" key="6">
    <source>
        <dbReference type="RuleBase" id="RU003915"/>
    </source>
</evidence>
<keyword evidence="4 5" id="KW-0413">Isomerase</keyword>
<dbReference type="Gene3D" id="3.10.50.40">
    <property type="match status" value="2"/>
</dbReference>
<organism evidence="9 10">
    <name type="scientific">Reichenbachiella ulvae</name>
    <dbReference type="NCBI Taxonomy" id="2980104"/>
    <lineage>
        <taxon>Bacteria</taxon>
        <taxon>Pseudomonadati</taxon>
        <taxon>Bacteroidota</taxon>
        <taxon>Cytophagia</taxon>
        <taxon>Cytophagales</taxon>
        <taxon>Reichenbachiellaceae</taxon>
        <taxon>Reichenbachiella</taxon>
    </lineage>
</organism>
<dbReference type="EC" id="5.2.1.8" evidence="6"/>
<evidence type="ECO:0000313" key="9">
    <source>
        <dbReference type="EMBL" id="MCV9386440.1"/>
    </source>
</evidence>
<keyword evidence="10" id="KW-1185">Reference proteome</keyword>
<evidence type="ECO:0000256" key="4">
    <source>
        <dbReference type="ARBA" id="ARBA00023235"/>
    </source>
</evidence>
<feature type="domain" description="PPIase FKBP-type" evidence="8">
    <location>
        <begin position="211"/>
        <end position="314"/>
    </location>
</feature>
<comment type="caution">
    <text evidence="9">The sequence shown here is derived from an EMBL/GenBank/DDBJ whole genome shotgun (WGS) entry which is preliminary data.</text>
</comment>
<dbReference type="InterPro" id="IPR001179">
    <property type="entry name" value="PPIase_FKBP_dom"/>
</dbReference>
<evidence type="ECO:0000313" key="10">
    <source>
        <dbReference type="Proteomes" id="UP001300692"/>
    </source>
</evidence>
<reference evidence="9 10" key="1">
    <citation type="submission" date="2022-10" db="EMBL/GenBank/DDBJ databases">
        <title>Comparative genomics and taxonomic characterization of three novel marine species of genus Reichenbachiella exhibiting antioxidant and polysaccharide degradation activities.</title>
        <authorList>
            <person name="Muhammad N."/>
            <person name="Lee Y.-J."/>
            <person name="Ko J."/>
            <person name="Kim S.-G."/>
        </authorList>
    </citation>
    <scope>NUCLEOTIDE SEQUENCE [LARGE SCALE GENOMIC DNA]</scope>
    <source>
        <strain evidence="9 10">ABR2-5</strain>
    </source>
</reference>
<sequence>MKMLNRLKNVGMMAALAIVGFACLEESEIEKQQKANEKAILNYLETNNIQAEQSSYGLYYEKLTSNSAGAEPAAGQVISVKYEIKTLGGQLLESVTDTTVDIKVNWSSVLPVGINYGIDVLREGEKGRFYLPAHVAYDSYSPDDNSFGPYTNFIVDLELVDIKTEDDLFETEIDLIEAYIGENNLTEVQSKANGLYHKTLEAGDGEEPLSYNYVTLHFKRSYLDGTVIAETEASKPLTVRLNENALVEGFYQGVLEMKEGEKALLIMPSELAFGGSVQVMPSSLREELFENGFITTNVRPYSPVMYEVELLEVK</sequence>
<evidence type="ECO:0000256" key="3">
    <source>
        <dbReference type="ARBA" id="ARBA00023110"/>
    </source>
</evidence>
<dbReference type="PROSITE" id="PS51257">
    <property type="entry name" value="PROKAR_LIPOPROTEIN"/>
    <property type="match status" value="1"/>
</dbReference>
<dbReference type="PANTHER" id="PTHR43811:SF19">
    <property type="entry name" value="39 KDA FK506-BINDING NUCLEAR PROTEIN"/>
    <property type="match status" value="1"/>
</dbReference>
<comment type="similarity">
    <text evidence="2 6">Belongs to the FKBP-type PPIase family.</text>
</comment>
<feature type="signal peptide" evidence="7">
    <location>
        <begin position="1"/>
        <end position="24"/>
    </location>
</feature>
<feature type="domain" description="PPIase FKBP-type" evidence="8">
    <location>
        <begin position="75"/>
        <end position="163"/>
    </location>
</feature>
<feature type="chain" id="PRO_5047490638" description="Peptidyl-prolyl cis-trans isomerase" evidence="7">
    <location>
        <begin position="25"/>
        <end position="314"/>
    </location>
</feature>
<dbReference type="GO" id="GO:0003755">
    <property type="term" value="F:peptidyl-prolyl cis-trans isomerase activity"/>
    <property type="evidence" value="ECO:0007669"/>
    <property type="project" value="UniProtKB-EC"/>
</dbReference>
<gene>
    <name evidence="9" type="ORF">N7U62_07180</name>
</gene>
<dbReference type="InterPro" id="IPR046357">
    <property type="entry name" value="PPIase_dom_sf"/>
</dbReference>
<proteinExistence type="inferred from homology"/>
<dbReference type="PANTHER" id="PTHR43811">
    <property type="entry name" value="FKBP-TYPE PEPTIDYL-PROLYL CIS-TRANS ISOMERASE FKPA"/>
    <property type="match status" value="1"/>
</dbReference>
<dbReference type="PROSITE" id="PS50059">
    <property type="entry name" value="FKBP_PPIASE"/>
    <property type="match status" value="2"/>
</dbReference>
<comment type="catalytic activity">
    <reaction evidence="1 5 6">
        <text>[protein]-peptidylproline (omega=180) = [protein]-peptidylproline (omega=0)</text>
        <dbReference type="Rhea" id="RHEA:16237"/>
        <dbReference type="Rhea" id="RHEA-COMP:10747"/>
        <dbReference type="Rhea" id="RHEA-COMP:10748"/>
        <dbReference type="ChEBI" id="CHEBI:83833"/>
        <dbReference type="ChEBI" id="CHEBI:83834"/>
        <dbReference type="EC" id="5.2.1.8"/>
    </reaction>
</comment>
<name>A0ABT3CRV2_9BACT</name>
<dbReference type="Pfam" id="PF00254">
    <property type="entry name" value="FKBP_C"/>
    <property type="match status" value="1"/>
</dbReference>
<dbReference type="RefSeq" id="WP_264137228.1">
    <property type="nucleotide sequence ID" value="NZ_JAOYOD010000001.1"/>
</dbReference>
<evidence type="ECO:0000256" key="5">
    <source>
        <dbReference type="PROSITE-ProRule" id="PRU00277"/>
    </source>
</evidence>